<feature type="binding site" evidence="1">
    <location>
        <position position="175"/>
    </location>
    <ligand>
        <name>[4Fe-4S] cluster</name>
        <dbReference type="ChEBI" id="CHEBI:49883"/>
    </ligand>
</feature>
<dbReference type="RefSeq" id="WP_045681183.1">
    <property type="nucleotide sequence ID" value="NZ_CP010803.1"/>
</dbReference>
<dbReference type="PANTHER" id="PTHR30217:SF11">
    <property type="entry name" value="UBIQUINONE BIOSYNTHESIS PROTEIN UBIV"/>
    <property type="match status" value="1"/>
</dbReference>
<dbReference type="HOGENOM" id="CLU_056172_0_0_5"/>
<dbReference type="PANTHER" id="PTHR30217">
    <property type="entry name" value="PEPTIDASE U32 FAMILY"/>
    <property type="match status" value="1"/>
</dbReference>
<sequence>MQTELTLGPVYYLWEGDKWRDFYYRIADEAPVSRVVVGETICSKRQHLIDPHMEDVVARLQAAGKEVVVSSYALVTLPRETKTLKALADDSDKLIEVNDLSAFMYLKSRPHTVGPLVNVYNAPTARLLQARGATTLCLPPELPLSSIEAIAAAGPGVELEVFAFGRLPLAISARCAHARSKGKIKDNCQFICGKDPDGLTVNTLARQPFLSLNGVQTMSYTCQSLLAELPQLMAAGIGRFRLSPQDCDMVAVAEVFRNVLDGRADADEGMARLAAVYPGVPLSNGFLYGREGAALVRQPA</sequence>
<dbReference type="EMBL" id="CP010803">
    <property type="protein sequence ID" value="AJY46045.1"/>
    <property type="molecule type" value="Genomic_DNA"/>
</dbReference>
<dbReference type="GO" id="GO:0006508">
    <property type="term" value="P:proteolysis"/>
    <property type="evidence" value="ECO:0007669"/>
    <property type="project" value="UniProtKB-KW"/>
</dbReference>
<gene>
    <name evidence="1" type="primary">ubiV</name>
    <name evidence="2" type="ORF">TM49_10765</name>
</gene>
<dbReference type="Pfam" id="PF01136">
    <property type="entry name" value="Peptidase_U32"/>
    <property type="match status" value="1"/>
</dbReference>
<comment type="similarity">
    <text evidence="1">Belongs to the peptidase U32 family. UbiV subfamily.</text>
</comment>
<feature type="binding site" evidence="1">
    <location>
        <position position="192"/>
    </location>
    <ligand>
        <name>[4Fe-4S] cluster</name>
        <dbReference type="ChEBI" id="CHEBI:49883"/>
    </ligand>
</feature>
<keyword evidence="2" id="KW-0645">Protease</keyword>
<dbReference type="GO" id="GO:0006744">
    <property type="term" value="P:ubiquinone biosynthetic process"/>
    <property type="evidence" value="ECO:0007669"/>
    <property type="project" value="UniProtKB-UniRule"/>
</dbReference>
<comment type="pathway">
    <text evidence="1">Cofactor biosynthesis; ubiquinone biosynthesis.</text>
</comment>
<evidence type="ECO:0000313" key="3">
    <source>
        <dbReference type="Proteomes" id="UP000032611"/>
    </source>
</evidence>
<feature type="binding site" evidence="1">
    <location>
        <position position="42"/>
    </location>
    <ligand>
        <name>[4Fe-4S] cluster</name>
        <dbReference type="ChEBI" id="CHEBI:49883"/>
    </ligand>
</feature>
<comment type="subunit">
    <text evidence="1">Forms a heterodimer with UbiU.</text>
</comment>
<dbReference type="GO" id="GO:0046872">
    <property type="term" value="F:metal ion binding"/>
    <property type="evidence" value="ECO:0007669"/>
    <property type="project" value="UniProtKB-KW"/>
</dbReference>
<organism evidence="2 3">
    <name type="scientific">Martelella endophytica</name>
    <dbReference type="NCBI Taxonomy" id="1486262"/>
    <lineage>
        <taxon>Bacteria</taxon>
        <taxon>Pseudomonadati</taxon>
        <taxon>Pseudomonadota</taxon>
        <taxon>Alphaproteobacteria</taxon>
        <taxon>Hyphomicrobiales</taxon>
        <taxon>Aurantimonadaceae</taxon>
        <taxon>Martelella</taxon>
    </lineage>
</organism>
<keyword evidence="1" id="KW-0831">Ubiquinone biosynthesis</keyword>
<dbReference type="KEGG" id="mey:TM49_10765"/>
<reference evidence="2 3" key="1">
    <citation type="journal article" date="2015" name="Genome Announc.">
        <title>Complete genome sequence of Martelella endophytica YC6887, which has antifungal activity associated with a halophyte.</title>
        <authorList>
            <person name="Khan A."/>
            <person name="Khan H."/>
            <person name="Chung E.J."/>
            <person name="Hossain M.T."/>
            <person name="Chung Y.R."/>
        </authorList>
    </citation>
    <scope>NUCLEOTIDE SEQUENCE [LARGE SCALE GENOMIC DNA]</scope>
    <source>
        <strain evidence="2">YC6887</strain>
    </source>
</reference>
<name>A0A0D5LQ30_MAREN</name>
<evidence type="ECO:0000256" key="1">
    <source>
        <dbReference type="HAMAP-Rule" id="MF_02233"/>
    </source>
</evidence>
<feature type="binding site" evidence="1">
    <location>
        <position position="188"/>
    </location>
    <ligand>
        <name>[4Fe-4S] cluster</name>
        <dbReference type="ChEBI" id="CHEBI:49883"/>
    </ligand>
</feature>
<dbReference type="AlphaFoldDB" id="A0A0D5LQ30"/>
<dbReference type="InterPro" id="IPR051454">
    <property type="entry name" value="RNA/ubiquinone_mod_enzymes"/>
</dbReference>
<dbReference type="OrthoDB" id="8523349at2"/>
<comment type="function">
    <text evidence="1">Required for O(2)-independent ubiquinone (coenzyme Q) biosynthesis. Together with UbiU, is essential for the C6-hydroxylation reaction in the oxygen-independent ubiquinone biosynthesis pathway.</text>
</comment>
<keyword evidence="1" id="KW-0004">4Fe-4S</keyword>
<accession>A0A0D5LQ30</accession>
<protein>
    <recommendedName>
        <fullName evidence="1">Ubiquinone biosynthesis protein UbiV</fullName>
    </recommendedName>
</protein>
<dbReference type="GO" id="GO:0008233">
    <property type="term" value="F:peptidase activity"/>
    <property type="evidence" value="ECO:0007669"/>
    <property type="project" value="UniProtKB-KW"/>
</dbReference>
<dbReference type="NCBIfam" id="NF011991">
    <property type="entry name" value="PRK15447.1"/>
    <property type="match status" value="1"/>
</dbReference>
<dbReference type="Proteomes" id="UP000032611">
    <property type="component" value="Chromosome"/>
</dbReference>
<dbReference type="InterPro" id="IPR043693">
    <property type="entry name" value="UbiV"/>
</dbReference>
<dbReference type="STRING" id="1486262.TM49_10765"/>
<keyword evidence="1" id="KW-0408">Iron</keyword>
<dbReference type="PATRIC" id="fig|1486262.3.peg.2231"/>
<dbReference type="HAMAP" id="MF_02233">
    <property type="entry name" value="UbiV"/>
    <property type="match status" value="1"/>
</dbReference>
<keyword evidence="1" id="KW-0411">Iron-sulfur</keyword>
<evidence type="ECO:0000313" key="2">
    <source>
        <dbReference type="EMBL" id="AJY46045.1"/>
    </source>
</evidence>
<keyword evidence="1" id="KW-0479">Metal-binding</keyword>
<dbReference type="InterPro" id="IPR001539">
    <property type="entry name" value="Peptidase_U32"/>
</dbReference>
<keyword evidence="2" id="KW-0378">Hydrolase</keyword>
<comment type="cofactor">
    <cofactor evidence="1">
        <name>[4Fe-4S] cluster</name>
        <dbReference type="ChEBI" id="CHEBI:49883"/>
    </cofactor>
</comment>
<keyword evidence="3" id="KW-1185">Reference proteome</keyword>
<dbReference type="GO" id="GO:0051539">
    <property type="term" value="F:4 iron, 4 sulfur cluster binding"/>
    <property type="evidence" value="ECO:0007669"/>
    <property type="project" value="UniProtKB-UniRule"/>
</dbReference>
<dbReference type="UniPathway" id="UPA00232"/>
<proteinExistence type="inferred from homology"/>